<dbReference type="EMBL" id="GBXM01063799">
    <property type="protein sequence ID" value="JAH44778.1"/>
    <property type="molecule type" value="Transcribed_RNA"/>
</dbReference>
<reference evidence="2" key="2">
    <citation type="journal article" date="2015" name="Fish Shellfish Immunol.">
        <title>Early steps in the European eel (Anguilla anguilla)-Vibrio vulnificus interaction in the gills: Role of the RtxA13 toxin.</title>
        <authorList>
            <person name="Callol A."/>
            <person name="Pajuelo D."/>
            <person name="Ebbesson L."/>
            <person name="Teles M."/>
            <person name="MacKenzie S."/>
            <person name="Amaro C."/>
        </authorList>
    </citation>
    <scope>NUCLEOTIDE SEQUENCE</scope>
</reference>
<proteinExistence type="predicted"/>
<dbReference type="AlphaFoldDB" id="A0A0E9SW74"/>
<protein>
    <submittedName>
        <fullName evidence="2">Uncharacterized protein</fullName>
    </submittedName>
</protein>
<sequence>MFLMYHGMLKPPIRSSEPNTGPTRKGKECCKPMPTMPSFRTATQMLIG</sequence>
<organism evidence="2">
    <name type="scientific">Anguilla anguilla</name>
    <name type="common">European freshwater eel</name>
    <name type="synonym">Muraena anguilla</name>
    <dbReference type="NCBI Taxonomy" id="7936"/>
    <lineage>
        <taxon>Eukaryota</taxon>
        <taxon>Metazoa</taxon>
        <taxon>Chordata</taxon>
        <taxon>Craniata</taxon>
        <taxon>Vertebrata</taxon>
        <taxon>Euteleostomi</taxon>
        <taxon>Actinopterygii</taxon>
        <taxon>Neopterygii</taxon>
        <taxon>Teleostei</taxon>
        <taxon>Anguilliformes</taxon>
        <taxon>Anguillidae</taxon>
        <taxon>Anguilla</taxon>
    </lineage>
</organism>
<evidence type="ECO:0000256" key="1">
    <source>
        <dbReference type="SAM" id="MobiDB-lite"/>
    </source>
</evidence>
<name>A0A0E9SW74_ANGAN</name>
<reference evidence="2" key="1">
    <citation type="submission" date="2014-11" db="EMBL/GenBank/DDBJ databases">
        <authorList>
            <person name="Amaro Gonzalez C."/>
        </authorList>
    </citation>
    <scope>NUCLEOTIDE SEQUENCE</scope>
</reference>
<feature type="region of interest" description="Disordered" evidence="1">
    <location>
        <begin position="1"/>
        <end position="42"/>
    </location>
</feature>
<accession>A0A0E9SW74</accession>
<evidence type="ECO:0000313" key="2">
    <source>
        <dbReference type="EMBL" id="JAH44778.1"/>
    </source>
</evidence>